<feature type="transmembrane region" description="Helical" evidence="7">
    <location>
        <begin position="21"/>
        <end position="41"/>
    </location>
</feature>
<keyword evidence="3 7" id="KW-0812">Transmembrane</keyword>
<organism evidence="10 11">
    <name type="scientific">Massilia yuzhufengensis</name>
    <dbReference type="NCBI Taxonomy" id="1164594"/>
    <lineage>
        <taxon>Bacteria</taxon>
        <taxon>Pseudomonadati</taxon>
        <taxon>Pseudomonadota</taxon>
        <taxon>Betaproteobacteria</taxon>
        <taxon>Burkholderiales</taxon>
        <taxon>Oxalobacteraceae</taxon>
        <taxon>Telluria group</taxon>
        <taxon>Massilia</taxon>
    </lineage>
</organism>
<dbReference type="AlphaFoldDB" id="A0A1I1MQD7"/>
<feature type="domain" description="MacB-like periplasmic core" evidence="9">
    <location>
        <begin position="21"/>
        <end position="246"/>
    </location>
</feature>
<keyword evidence="4 7" id="KW-1133">Transmembrane helix</keyword>
<evidence type="ECO:0000313" key="10">
    <source>
        <dbReference type="EMBL" id="SFC87697.1"/>
    </source>
</evidence>
<evidence type="ECO:0000256" key="1">
    <source>
        <dbReference type="ARBA" id="ARBA00004651"/>
    </source>
</evidence>
<dbReference type="GO" id="GO:0022857">
    <property type="term" value="F:transmembrane transporter activity"/>
    <property type="evidence" value="ECO:0007669"/>
    <property type="project" value="TreeGrafter"/>
</dbReference>
<reference evidence="11" key="1">
    <citation type="submission" date="2016-10" db="EMBL/GenBank/DDBJ databases">
        <authorList>
            <person name="Varghese N."/>
            <person name="Submissions S."/>
        </authorList>
    </citation>
    <scope>NUCLEOTIDE SEQUENCE [LARGE SCALE GENOMIC DNA]</scope>
    <source>
        <strain evidence="11">CGMCC 1.12041</strain>
    </source>
</reference>
<evidence type="ECO:0000256" key="5">
    <source>
        <dbReference type="ARBA" id="ARBA00023136"/>
    </source>
</evidence>
<evidence type="ECO:0000256" key="4">
    <source>
        <dbReference type="ARBA" id="ARBA00022989"/>
    </source>
</evidence>
<dbReference type="PANTHER" id="PTHR30572:SF4">
    <property type="entry name" value="ABC TRANSPORTER PERMEASE YTRF"/>
    <property type="match status" value="1"/>
</dbReference>
<keyword evidence="2" id="KW-1003">Cell membrane</keyword>
<dbReference type="InterPro" id="IPR003838">
    <property type="entry name" value="ABC3_permease_C"/>
</dbReference>
<feature type="transmembrane region" description="Helical" evidence="7">
    <location>
        <begin position="281"/>
        <end position="308"/>
    </location>
</feature>
<dbReference type="STRING" id="1164594.SAMN05216204_111126"/>
<feature type="domain" description="ABC3 transporter permease C-terminal" evidence="8">
    <location>
        <begin position="287"/>
        <end position="398"/>
    </location>
</feature>
<dbReference type="PANTHER" id="PTHR30572">
    <property type="entry name" value="MEMBRANE COMPONENT OF TRANSPORTER-RELATED"/>
    <property type="match status" value="1"/>
</dbReference>
<dbReference type="EMBL" id="FOLD01000011">
    <property type="protein sequence ID" value="SFC87697.1"/>
    <property type="molecule type" value="Genomic_DNA"/>
</dbReference>
<evidence type="ECO:0000256" key="3">
    <source>
        <dbReference type="ARBA" id="ARBA00022692"/>
    </source>
</evidence>
<keyword evidence="11" id="KW-1185">Reference proteome</keyword>
<evidence type="ECO:0000256" key="6">
    <source>
        <dbReference type="ARBA" id="ARBA00038076"/>
    </source>
</evidence>
<keyword evidence="5 7" id="KW-0472">Membrane</keyword>
<protein>
    <submittedName>
        <fullName evidence="10">Putative ABC transport system permease protein</fullName>
    </submittedName>
</protein>
<dbReference type="GO" id="GO:0005886">
    <property type="term" value="C:plasma membrane"/>
    <property type="evidence" value="ECO:0007669"/>
    <property type="project" value="UniProtKB-SubCell"/>
</dbReference>
<evidence type="ECO:0000256" key="7">
    <source>
        <dbReference type="SAM" id="Phobius"/>
    </source>
</evidence>
<dbReference type="InterPro" id="IPR025857">
    <property type="entry name" value="MacB_PCD"/>
</dbReference>
<dbReference type="RefSeq" id="WP_229408816.1">
    <property type="nucleotide sequence ID" value="NZ_FOLD01000011.1"/>
</dbReference>
<dbReference type="Pfam" id="PF02687">
    <property type="entry name" value="FtsX"/>
    <property type="match status" value="1"/>
</dbReference>
<dbReference type="Pfam" id="PF12704">
    <property type="entry name" value="MacB_PCD"/>
    <property type="match status" value="1"/>
</dbReference>
<sequence length="407" mass="43415">MNFIQILIESFRSMAANRLRTALTMLGIVIGIASVVLLLAIGDSMQRFIGKELQALGTNMLYVFPGGDRTSERRARAGAIQSITMADAEALNRLPSLIGAAPALQGSFKLSAGNETANSTVHGVTPAMFKIRNWKLDQGNSFSEADVRSSARMVVIGQKVADQFFYKTDPLGRYIRIENVAFQVIGVLAGEGKQIDGANIADMVLVPITAASANLIRTPFPQNAHYIAAQGKPDLSLDEAVEDMKELLRGRHRIRPDDPDDFRVENIASFAETANKISAGVALLLGLIGAISLLVGGIGIMNIMLVSVTERTREIGIRMAIGARPGHILMQFLAESVVICIAGGLVGVAIAMAGAAAITSTGQFDVALSFQGVVVACGFSTAVGVFFGFYPARRASRLLPVDCLRYE</sequence>
<proteinExistence type="inferred from homology"/>
<comment type="similarity">
    <text evidence="6">Belongs to the ABC-4 integral membrane protein family.</text>
</comment>
<evidence type="ECO:0000259" key="9">
    <source>
        <dbReference type="Pfam" id="PF12704"/>
    </source>
</evidence>
<evidence type="ECO:0000259" key="8">
    <source>
        <dbReference type="Pfam" id="PF02687"/>
    </source>
</evidence>
<evidence type="ECO:0000313" key="11">
    <source>
        <dbReference type="Proteomes" id="UP000198639"/>
    </source>
</evidence>
<comment type="subcellular location">
    <subcellularLocation>
        <location evidence="1">Cell membrane</location>
        <topology evidence="1">Multi-pass membrane protein</topology>
    </subcellularLocation>
</comment>
<gene>
    <name evidence="10" type="ORF">SAMN05216204_111126</name>
</gene>
<dbReference type="InterPro" id="IPR050250">
    <property type="entry name" value="Macrolide_Exporter_MacB"/>
</dbReference>
<accession>A0A1I1MQD7</accession>
<evidence type="ECO:0000256" key="2">
    <source>
        <dbReference type="ARBA" id="ARBA00022475"/>
    </source>
</evidence>
<feature type="transmembrane region" description="Helical" evidence="7">
    <location>
        <begin position="329"/>
        <end position="358"/>
    </location>
</feature>
<name>A0A1I1MQD7_9BURK</name>
<dbReference type="Proteomes" id="UP000198639">
    <property type="component" value="Unassembled WGS sequence"/>
</dbReference>
<feature type="transmembrane region" description="Helical" evidence="7">
    <location>
        <begin position="370"/>
        <end position="390"/>
    </location>
</feature>